<evidence type="ECO:0000313" key="11">
    <source>
        <dbReference type="Proteomes" id="UP000557717"/>
    </source>
</evidence>
<keyword evidence="8" id="KW-0961">Cell wall biogenesis/degradation</keyword>
<evidence type="ECO:0000256" key="6">
    <source>
        <dbReference type="ARBA" id="ARBA00023034"/>
    </source>
</evidence>
<dbReference type="RefSeq" id="WP_184016875.1">
    <property type="nucleotide sequence ID" value="NZ_JACHFD010000005.1"/>
</dbReference>
<name>A0A840V5Z4_9BACT</name>
<feature type="transmembrane region" description="Helical" evidence="9">
    <location>
        <begin position="463"/>
        <end position="483"/>
    </location>
</feature>
<dbReference type="FunFam" id="3.90.550.10:FF:000057">
    <property type="entry name" value="Glycosyltransferase-like protein, family 2"/>
    <property type="match status" value="1"/>
</dbReference>
<dbReference type="Gene3D" id="3.90.550.10">
    <property type="entry name" value="Spore Coat Polysaccharide Biosynthesis Protein SpsA, Chain A"/>
    <property type="match status" value="1"/>
</dbReference>
<feature type="transmembrane region" description="Helical" evidence="9">
    <location>
        <begin position="307"/>
        <end position="328"/>
    </location>
</feature>
<reference evidence="10 11" key="1">
    <citation type="submission" date="2020-08" db="EMBL/GenBank/DDBJ databases">
        <title>Genomic Encyclopedia of Type Strains, Phase IV (KMG-IV): sequencing the most valuable type-strain genomes for metagenomic binning, comparative biology and taxonomic classification.</title>
        <authorList>
            <person name="Goeker M."/>
        </authorList>
    </citation>
    <scope>NUCLEOTIDE SEQUENCE [LARGE SCALE GENOMIC DNA]</scope>
    <source>
        <strain evidence="10 11">YC6886</strain>
    </source>
</reference>
<dbReference type="GO" id="GO:0016757">
    <property type="term" value="F:glycosyltransferase activity"/>
    <property type="evidence" value="ECO:0007669"/>
    <property type="project" value="UniProtKB-KW"/>
</dbReference>
<dbReference type="CDD" id="cd06437">
    <property type="entry name" value="CESA_CaSu_A2"/>
    <property type="match status" value="1"/>
</dbReference>
<sequence>MEIWSSPLWYASYLLVLIGLAGYGFHRLTIVYLYLRHARRRPEPLRQFEELPLVTVQLPVFNELHVVDRLLDSVAALDYPQDKLQIQVLDDSTDETTEICQAGVARLQAMGFDAQLIHRVDRTGYKAGALENGTQEAKGEYLFILDADFVPNPDVLQRTIHYFSDDRIGMIQTRWGHLNRTFNVLTRIQAMFLDGHLELEQTARNRSGRFFTFNGTAGIWRKSCIADAGGWEHDTLTEDMDLSYRAQLNGWRFIFLNEVETPAELPVDMDGFKSQQHRWTKGSIQVCKKVLPAIWKSKVPLYVKMEATAHLTSNFAYLLLICLCFLIYPNQHAAPDFGPLTYYIVNVPIFFFASVSVIVFYLTSQKALRPGSWWREIPYLPLLLALGIGMSINNAKAVLEAIFNHQSGFVRTPKYGIDQSRKTDWKKSSYKAIKSLTPVIELLFGCFFLFVVVEAAMDDRWSSAILLLPFPVGFFYTSLSSIVRMLPGPKEEKSAD</sequence>
<keyword evidence="2" id="KW-0328">Glycosyltransferase</keyword>
<comment type="caution">
    <text evidence="10">The sequence shown here is derived from an EMBL/GenBank/DDBJ whole genome shotgun (WGS) entry which is preliminary data.</text>
</comment>
<evidence type="ECO:0000313" key="10">
    <source>
        <dbReference type="EMBL" id="MBB5351044.1"/>
    </source>
</evidence>
<gene>
    <name evidence="10" type="ORF">HNR46_001278</name>
</gene>
<keyword evidence="6" id="KW-0333">Golgi apparatus</keyword>
<feature type="transmembrane region" description="Helical" evidence="9">
    <location>
        <begin position="436"/>
        <end position="457"/>
    </location>
</feature>
<dbReference type="PANTHER" id="PTHR32044:SF80">
    <property type="entry name" value="XYLOGLUCAN GLYCOSYLTRANSFERASE 2-RELATED"/>
    <property type="match status" value="1"/>
</dbReference>
<dbReference type="AlphaFoldDB" id="A0A840V5Z4"/>
<keyword evidence="3 10" id="KW-0808">Transferase</keyword>
<comment type="subcellular location">
    <subcellularLocation>
        <location evidence="1">Golgi apparatus membrane</location>
        <topology evidence="1">Multi-pass membrane protein</topology>
    </subcellularLocation>
</comment>
<dbReference type="InterPro" id="IPR029044">
    <property type="entry name" value="Nucleotide-diphossugar_trans"/>
</dbReference>
<protein>
    <submittedName>
        <fullName evidence="10">Cellulose synthase/poly-beta-1,6-N-acetylglucosamine synthase-like glycosyltransferase</fullName>
    </submittedName>
</protein>
<keyword evidence="11" id="KW-1185">Reference proteome</keyword>
<dbReference type="GO" id="GO:0071555">
    <property type="term" value="P:cell wall organization"/>
    <property type="evidence" value="ECO:0007669"/>
    <property type="project" value="UniProtKB-KW"/>
</dbReference>
<evidence type="ECO:0000256" key="8">
    <source>
        <dbReference type="ARBA" id="ARBA00023316"/>
    </source>
</evidence>
<dbReference type="Proteomes" id="UP000557717">
    <property type="component" value="Unassembled WGS sequence"/>
</dbReference>
<dbReference type="SUPFAM" id="SSF53448">
    <property type="entry name" value="Nucleotide-diphospho-sugar transferases"/>
    <property type="match status" value="1"/>
</dbReference>
<dbReference type="Pfam" id="PF13641">
    <property type="entry name" value="Glyco_tranf_2_3"/>
    <property type="match status" value="1"/>
</dbReference>
<evidence type="ECO:0000256" key="5">
    <source>
        <dbReference type="ARBA" id="ARBA00022989"/>
    </source>
</evidence>
<accession>A0A840V5Z4</accession>
<proteinExistence type="predicted"/>
<organism evidence="10 11">
    <name type="scientific">Haloferula luteola</name>
    <dbReference type="NCBI Taxonomy" id="595692"/>
    <lineage>
        <taxon>Bacteria</taxon>
        <taxon>Pseudomonadati</taxon>
        <taxon>Verrucomicrobiota</taxon>
        <taxon>Verrucomicrobiia</taxon>
        <taxon>Verrucomicrobiales</taxon>
        <taxon>Verrucomicrobiaceae</taxon>
        <taxon>Haloferula</taxon>
    </lineage>
</organism>
<evidence type="ECO:0000256" key="4">
    <source>
        <dbReference type="ARBA" id="ARBA00022692"/>
    </source>
</evidence>
<feature type="transmembrane region" description="Helical" evidence="9">
    <location>
        <begin position="340"/>
        <end position="362"/>
    </location>
</feature>
<evidence type="ECO:0000256" key="1">
    <source>
        <dbReference type="ARBA" id="ARBA00004653"/>
    </source>
</evidence>
<evidence type="ECO:0000256" key="2">
    <source>
        <dbReference type="ARBA" id="ARBA00022676"/>
    </source>
</evidence>
<evidence type="ECO:0000256" key="7">
    <source>
        <dbReference type="ARBA" id="ARBA00023136"/>
    </source>
</evidence>
<dbReference type="PANTHER" id="PTHR32044">
    <property type="entry name" value="GLUCOMANNAN 4-BETA-MANNOSYLTRANSFERASE 9"/>
    <property type="match status" value="1"/>
</dbReference>
<feature type="transmembrane region" description="Helical" evidence="9">
    <location>
        <begin position="12"/>
        <end position="35"/>
    </location>
</feature>
<keyword evidence="7 9" id="KW-0472">Membrane</keyword>
<evidence type="ECO:0000256" key="9">
    <source>
        <dbReference type="SAM" id="Phobius"/>
    </source>
</evidence>
<dbReference type="EMBL" id="JACHFD010000005">
    <property type="protein sequence ID" value="MBB5351044.1"/>
    <property type="molecule type" value="Genomic_DNA"/>
</dbReference>
<evidence type="ECO:0000256" key="3">
    <source>
        <dbReference type="ARBA" id="ARBA00022679"/>
    </source>
</evidence>
<keyword evidence="5 9" id="KW-1133">Transmembrane helix</keyword>
<keyword evidence="4 9" id="KW-0812">Transmembrane</keyword>